<dbReference type="EMBL" id="BGPR01000035">
    <property type="protein sequence ID" value="GBL83884.1"/>
    <property type="molecule type" value="Genomic_DNA"/>
</dbReference>
<organism evidence="2 3">
    <name type="scientific">Araneus ventricosus</name>
    <name type="common">Orbweaver spider</name>
    <name type="synonym">Epeira ventricosa</name>
    <dbReference type="NCBI Taxonomy" id="182803"/>
    <lineage>
        <taxon>Eukaryota</taxon>
        <taxon>Metazoa</taxon>
        <taxon>Ecdysozoa</taxon>
        <taxon>Arthropoda</taxon>
        <taxon>Chelicerata</taxon>
        <taxon>Arachnida</taxon>
        <taxon>Araneae</taxon>
        <taxon>Araneomorphae</taxon>
        <taxon>Entelegynae</taxon>
        <taxon>Araneoidea</taxon>
        <taxon>Araneidae</taxon>
        <taxon>Araneus</taxon>
    </lineage>
</organism>
<dbReference type="Proteomes" id="UP000499080">
    <property type="component" value="Unassembled WGS sequence"/>
</dbReference>
<evidence type="ECO:0000256" key="1">
    <source>
        <dbReference type="SAM" id="MobiDB-lite"/>
    </source>
</evidence>
<evidence type="ECO:0000313" key="2">
    <source>
        <dbReference type="EMBL" id="GBL83884.1"/>
    </source>
</evidence>
<sequence>MIRDSVPLHNLSRHRSQPSRADHAICGHKQVTNQNRGSKPVVRAGPVGVYTKSKLIMSLTKVRIYSCRKKGECKPRPTLTTCGDLQNYLQAEKKRFSKAKRNYQRVKRDKALFRLVHAEKFEFYF</sequence>
<feature type="region of interest" description="Disordered" evidence="1">
    <location>
        <begin position="1"/>
        <end position="22"/>
    </location>
</feature>
<name>A0A4Y2AYF4_ARAVE</name>
<protein>
    <submittedName>
        <fullName evidence="2">Uncharacterized protein</fullName>
    </submittedName>
</protein>
<evidence type="ECO:0000313" key="3">
    <source>
        <dbReference type="Proteomes" id="UP000499080"/>
    </source>
</evidence>
<keyword evidence="3" id="KW-1185">Reference proteome</keyword>
<dbReference type="AlphaFoldDB" id="A0A4Y2AYF4"/>
<reference evidence="2 3" key="1">
    <citation type="journal article" date="2019" name="Sci. Rep.">
        <title>Orb-weaving spider Araneus ventricosus genome elucidates the spidroin gene catalogue.</title>
        <authorList>
            <person name="Kono N."/>
            <person name="Nakamura H."/>
            <person name="Ohtoshi R."/>
            <person name="Moran D.A.P."/>
            <person name="Shinohara A."/>
            <person name="Yoshida Y."/>
            <person name="Fujiwara M."/>
            <person name="Mori M."/>
            <person name="Tomita M."/>
            <person name="Arakawa K."/>
        </authorList>
    </citation>
    <scope>NUCLEOTIDE SEQUENCE [LARGE SCALE GENOMIC DNA]</scope>
</reference>
<comment type="caution">
    <text evidence="2">The sequence shown here is derived from an EMBL/GenBank/DDBJ whole genome shotgun (WGS) entry which is preliminary data.</text>
</comment>
<proteinExistence type="predicted"/>
<gene>
    <name evidence="2" type="ORF">AVEN_100793_1</name>
</gene>
<accession>A0A4Y2AYF4</accession>